<organism evidence="2 3">
    <name type="scientific">Jutongia huaianensis</name>
    <dbReference type="NCBI Taxonomy" id="2763668"/>
    <lineage>
        <taxon>Bacteria</taxon>
        <taxon>Bacillati</taxon>
        <taxon>Bacillota</taxon>
        <taxon>Clostridia</taxon>
        <taxon>Lachnospirales</taxon>
        <taxon>Lachnospiraceae</taxon>
        <taxon>Jutongia</taxon>
    </lineage>
</organism>
<accession>A0ABR7N5M8</accession>
<keyword evidence="1" id="KW-0812">Transmembrane</keyword>
<gene>
    <name evidence="2" type="ORF">H8704_13825</name>
</gene>
<keyword evidence="1" id="KW-1133">Transmembrane helix</keyword>
<sequence>MKKIFKIKWIVLITRIFVGIILLWIIMRSGIVGSVMYWAGLEKSHIKIDIQEVYDMNKMPFGGYYPTFQVSSAAGKTILVTTTRGKVLNVTKCEKRMQAGEKIMPLRTYALSKGNASFWWGSDSEKWWNSNDTYFIYVTAQKYGVVLERRRFLVKKYKDKKYLIKGKNITKTEETGALIVDRRKDVQRITDTYGGETWETLKLDFNQLKRNASPDFEIARGAFRNCYELKNIVIENWNDDISLTIDKEAFLNCANDLTVYCPKQTKLQKRLQELGVRWKEYRKEDWEKIQGSPYVVMSTVYEVYNHGTLGEKVKLPAITKKVAEGAFSDIYRKKQVTSYQGRDRKKVKKHLEQYPMNFDDLKETDVFVNTSSYALRKEKLNDFIESVQQGENKSVDIVTFTIEGDPVLVYIQYNGKNFYCYESFENDSYAAKSARQFNEKNYKYMYLWDIPDEEFGDIDLSKMDTGFQQFVLSNEKLGDYSTFKKMKDDSYSIKVSPFNSEKAVKEYLQRSNK</sequence>
<reference evidence="2 3" key="1">
    <citation type="submission" date="2020-08" db="EMBL/GenBank/DDBJ databases">
        <title>Genome public.</title>
        <authorList>
            <person name="Liu C."/>
            <person name="Sun Q."/>
        </authorList>
    </citation>
    <scope>NUCLEOTIDE SEQUENCE [LARGE SCALE GENOMIC DNA]</scope>
    <source>
        <strain evidence="2 3">NSJ-37</strain>
    </source>
</reference>
<feature type="transmembrane region" description="Helical" evidence="1">
    <location>
        <begin position="12"/>
        <end position="39"/>
    </location>
</feature>
<proteinExistence type="predicted"/>
<keyword evidence="3" id="KW-1185">Reference proteome</keyword>
<keyword evidence="1" id="KW-0472">Membrane</keyword>
<dbReference type="InterPro" id="IPR025372">
    <property type="entry name" value="DUF4362"/>
</dbReference>
<name>A0ABR7N5M8_9FIRM</name>
<dbReference type="Pfam" id="PF14275">
    <property type="entry name" value="DUF4362"/>
    <property type="match status" value="1"/>
</dbReference>
<dbReference type="Proteomes" id="UP000606193">
    <property type="component" value="Unassembled WGS sequence"/>
</dbReference>
<evidence type="ECO:0000256" key="1">
    <source>
        <dbReference type="SAM" id="Phobius"/>
    </source>
</evidence>
<evidence type="ECO:0000313" key="2">
    <source>
        <dbReference type="EMBL" id="MBC8563675.1"/>
    </source>
</evidence>
<evidence type="ECO:0000313" key="3">
    <source>
        <dbReference type="Proteomes" id="UP000606193"/>
    </source>
</evidence>
<dbReference type="InterPro" id="IPR032675">
    <property type="entry name" value="LRR_dom_sf"/>
</dbReference>
<dbReference type="Gene3D" id="3.80.10.10">
    <property type="entry name" value="Ribonuclease Inhibitor"/>
    <property type="match status" value="1"/>
</dbReference>
<dbReference type="RefSeq" id="WP_249298660.1">
    <property type="nucleotide sequence ID" value="NZ_JACRSX010000041.1"/>
</dbReference>
<comment type="caution">
    <text evidence="2">The sequence shown here is derived from an EMBL/GenBank/DDBJ whole genome shotgun (WGS) entry which is preliminary data.</text>
</comment>
<dbReference type="EMBL" id="JACRSX010000041">
    <property type="protein sequence ID" value="MBC8563675.1"/>
    <property type="molecule type" value="Genomic_DNA"/>
</dbReference>
<protein>
    <submittedName>
        <fullName evidence="2">DUF4362 domain-containing protein</fullName>
    </submittedName>
</protein>